<proteinExistence type="predicted"/>
<comment type="caution">
    <text evidence="1">The sequence shown here is derived from an EMBL/GenBank/DDBJ whole genome shotgun (WGS) entry which is preliminary data.</text>
</comment>
<evidence type="ECO:0000313" key="2">
    <source>
        <dbReference type="Proteomes" id="UP001155840"/>
    </source>
</evidence>
<gene>
    <name evidence="1" type="ORF">G8E10_15060</name>
</gene>
<name>A0AA43ZG80_9HYPH</name>
<accession>A0AA43ZG80</accession>
<evidence type="ECO:0008006" key="3">
    <source>
        <dbReference type="Google" id="ProtNLM"/>
    </source>
</evidence>
<evidence type="ECO:0000313" key="1">
    <source>
        <dbReference type="EMBL" id="NHT77039.1"/>
    </source>
</evidence>
<organism evidence="1 2">
    <name type="scientific">Ferranicluibacter rubi</name>
    <dbReference type="NCBI Taxonomy" id="2715133"/>
    <lineage>
        <taxon>Bacteria</taxon>
        <taxon>Pseudomonadati</taxon>
        <taxon>Pseudomonadota</taxon>
        <taxon>Alphaproteobacteria</taxon>
        <taxon>Hyphomicrobiales</taxon>
        <taxon>Rhizobiaceae</taxon>
        <taxon>Ferranicluibacter</taxon>
    </lineage>
</organism>
<dbReference type="Proteomes" id="UP001155840">
    <property type="component" value="Unassembled WGS sequence"/>
</dbReference>
<dbReference type="EMBL" id="JAANCM010000007">
    <property type="protein sequence ID" value="NHT77039.1"/>
    <property type="molecule type" value="Genomic_DNA"/>
</dbReference>
<dbReference type="AlphaFoldDB" id="A0AA43ZG80"/>
<reference evidence="1" key="1">
    <citation type="submission" date="2020-03" db="EMBL/GenBank/DDBJ databases">
        <title>Ferranicluibacter endophyticum gen. nov., sp. nov., a new genus isolated from Rubus ulmifolius Schott. stem.</title>
        <authorList>
            <person name="Roca-Couso R."/>
            <person name="Flores-Felix J.D."/>
            <person name="Igual J.M."/>
            <person name="Rivas R."/>
        </authorList>
    </citation>
    <scope>NUCLEOTIDE SEQUENCE</scope>
    <source>
        <strain evidence="1">CRRU44</strain>
    </source>
</reference>
<sequence>MIKVDVDRISYISSDGVERCITSPWSDCANPLYPSREMEGNWIFLGCCATDDGAAIDFISLRGLSELARWRIDDDGNYVSQQRLNASAAGIFAKRPMYYHMADPSEVAKFARRFSNDYQIYCAIKYIMGDPVYAQSYLDTYAPGAYHATRDDEVTGGIKLYANIIFNHNYSRNIPAIDKLYEGRFSAVNYILPNAAPQSERCSHFPAGSFAYHTLIYMAAMKLLGDERFDESGWYMFCQDDVYLNKNFSCSTFSKFVNGAEPCAAFYCDVISTRWDYNSSWAWNTRALGRIKDPRSFELGNGFEGYNAFFDIEALSSAVGDIFFVSGKYLREFCEILGNYISEDVFPEISIPSSLSSLCCVTGRSLARFSGMYLWGDERSVLNSEYLSDFDTGTSLFIHPVKLDVASSSSK</sequence>
<dbReference type="RefSeq" id="WP_167129922.1">
    <property type="nucleotide sequence ID" value="NZ_JAANCM010000007.1"/>
</dbReference>
<keyword evidence="2" id="KW-1185">Reference proteome</keyword>
<protein>
    <recommendedName>
        <fullName evidence="3">Glycosyltransferase</fullName>
    </recommendedName>
</protein>